<evidence type="ECO:0000313" key="1">
    <source>
        <dbReference type="EMBL" id="JAE16127.1"/>
    </source>
</evidence>
<proteinExistence type="predicted"/>
<dbReference type="AlphaFoldDB" id="A0A0A9FV55"/>
<reference evidence="1" key="2">
    <citation type="journal article" date="2015" name="Data Brief">
        <title>Shoot transcriptome of the giant reed, Arundo donax.</title>
        <authorList>
            <person name="Barrero R.A."/>
            <person name="Guerrero F.D."/>
            <person name="Moolhuijzen P."/>
            <person name="Goolsby J.A."/>
            <person name="Tidwell J."/>
            <person name="Bellgard S.E."/>
            <person name="Bellgard M.I."/>
        </authorList>
    </citation>
    <scope>NUCLEOTIDE SEQUENCE</scope>
    <source>
        <tissue evidence="1">Shoot tissue taken approximately 20 cm above the soil surface</tissue>
    </source>
</reference>
<dbReference type="EMBL" id="GBRH01181769">
    <property type="protein sequence ID" value="JAE16127.1"/>
    <property type="molecule type" value="Transcribed_RNA"/>
</dbReference>
<protein>
    <submittedName>
        <fullName evidence="1">Uncharacterized protein</fullName>
    </submittedName>
</protein>
<accession>A0A0A9FV55</accession>
<sequence length="63" mass="6968">MPFVLLVSVDRLMDGGSREEGRVGGLLVDVGKLGAMVIQVFVVYPNLVSRLWKVKSRDKRPSP</sequence>
<name>A0A0A9FV55_ARUDO</name>
<organism evidence="1">
    <name type="scientific">Arundo donax</name>
    <name type="common">Giant reed</name>
    <name type="synonym">Donax arundinaceus</name>
    <dbReference type="NCBI Taxonomy" id="35708"/>
    <lineage>
        <taxon>Eukaryota</taxon>
        <taxon>Viridiplantae</taxon>
        <taxon>Streptophyta</taxon>
        <taxon>Embryophyta</taxon>
        <taxon>Tracheophyta</taxon>
        <taxon>Spermatophyta</taxon>
        <taxon>Magnoliopsida</taxon>
        <taxon>Liliopsida</taxon>
        <taxon>Poales</taxon>
        <taxon>Poaceae</taxon>
        <taxon>PACMAD clade</taxon>
        <taxon>Arundinoideae</taxon>
        <taxon>Arundineae</taxon>
        <taxon>Arundo</taxon>
    </lineage>
</organism>
<reference evidence="1" key="1">
    <citation type="submission" date="2014-09" db="EMBL/GenBank/DDBJ databases">
        <authorList>
            <person name="Magalhaes I.L.F."/>
            <person name="Oliveira U."/>
            <person name="Santos F.R."/>
            <person name="Vidigal T.H.D.A."/>
            <person name="Brescovit A.D."/>
            <person name="Santos A.J."/>
        </authorList>
    </citation>
    <scope>NUCLEOTIDE SEQUENCE</scope>
    <source>
        <tissue evidence="1">Shoot tissue taken approximately 20 cm above the soil surface</tissue>
    </source>
</reference>